<dbReference type="Proteomes" id="UP000308901">
    <property type="component" value="Unassembled WGS sequence"/>
</dbReference>
<reference evidence="1 2" key="1">
    <citation type="submission" date="2019-05" db="EMBL/GenBank/DDBJ databases">
        <title>Arcobacter sp. nov., isolated from sea sediment.</title>
        <authorList>
            <person name="Kim W."/>
        </authorList>
    </citation>
    <scope>NUCLEOTIDE SEQUENCE [LARGE SCALE GENOMIC DNA]</scope>
    <source>
        <strain evidence="1 2">CAU 1517</strain>
    </source>
</reference>
<protein>
    <submittedName>
        <fullName evidence="1">Uncharacterized protein</fullName>
    </submittedName>
</protein>
<evidence type="ECO:0000313" key="1">
    <source>
        <dbReference type="EMBL" id="TLP37607.1"/>
    </source>
</evidence>
<sequence length="246" mass="29065">MIKVFLDNCIFSVSETLQYQISQKTLKWGNQVLTNDILGYARKPLPDDNSQWKRNQIMCIPTIVNLVYENKLQFFSYNEVKFEGWKKILLEEKGYFLKNVTIEFIEPAIDRSYFQSMDFFEFIDNKNVIDFCKFLLSLNNADIKNLVRNTSNYPNLTKKSINNIERFKEICSGLSDKQLPDAFHLWSAEVNGLDYFLTIDKRFINTMNITKKINLNCLPISPEKLLEKLKVKECILMEFQKNKFIQ</sequence>
<comment type="caution">
    <text evidence="1">The sequence shown here is derived from an EMBL/GenBank/DDBJ whole genome shotgun (WGS) entry which is preliminary data.</text>
</comment>
<dbReference type="OrthoDB" id="5540971at2"/>
<gene>
    <name evidence="1" type="ORF">FDK22_09815</name>
</gene>
<dbReference type="AlphaFoldDB" id="A0A5R8XZF8"/>
<dbReference type="RefSeq" id="WP_138152752.1">
    <property type="nucleotide sequence ID" value="NZ_VANU01000004.1"/>
</dbReference>
<dbReference type="EMBL" id="VANU01000004">
    <property type="protein sequence ID" value="TLP37607.1"/>
    <property type="molecule type" value="Genomic_DNA"/>
</dbReference>
<evidence type="ECO:0000313" key="2">
    <source>
        <dbReference type="Proteomes" id="UP000308901"/>
    </source>
</evidence>
<keyword evidence="2" id="KW-1185">Reference proteome</keyword>
<organism evidence="1 2">
    <name type="scientific">Arcobacter arenosus</name>
    <dbReference type="NCBI Taxonomy" id="2576037"/>
    <lineage>
        <taxon>Bacteria</taxon>
        <taxon>Pseudomonadati</taxon>
        <taxon>Campylobacterota</taxon>
        <taxon>Epsilonproteobacteria</taxon>
        <taxon>Campylobacterales</taxon>
        <taxon>Arcobacteraceae</taxon>
        <taxon>Arcobacter</taxon>
    </lineage>
</organism>
<name>A0A5R8XZF8_9BACT</name>
<proteinExistence type="predicted"/>
<accession>A0A5R8XZF8</accession>